<dbReference type="GO" id="GO:0015074">
    <property type="term" value="P:DNA integration"/>
    <property type="evidence" value="ECO:0007669"/>
    <property type="project" value="InterPro"/>
</dbReference>
<keyword evidence="3" id="KW-1185">Reference proteome</keyword>
<dbReference type="PANTHER" id="PTHR34605">
    <property type="entry name" value="PHAGE_INTEGRASE DOMAIN-CONTAINING PROTEIN"/>
    <property type="match status" value="1"/>
</dbReference>
<organism evidence="2 3">
    <name type="scientific">Collybiopsis luxurians FD-317 M1</name>
    <dbReference type="NCBI Taxonomy" id="944289"/>
    <lineage>
        <taxon>Eukaryota</taxon>
        <taxon>Fungi</taxon>
        <taxon>Dikarya</taxon>
        <taxon>Basidiomycota</taxon>
        <taxon>Agaricomycotina</taxon>
        <taxon>Agaricomycetes</taxon>
        <taxon>Agaricomycetidae</taxon>
        <taxon>Agaricales</taxon>
        <taxon>Marasmiineae</taxon>
        <taxon>Omphalotaceae</taxon>
        <taxon>Collybiopsis</taxon>
        <taxon>Collybiopsis luxurians</taxon>
    </lineage>
</organism>
<name>A0A0D0D060_9AGAR</name>
<dbReference type="GO" id="GO:0006310">
    <property type="term" value="P:DNA recombination"/>
    <property type="evidence" value="ECO:0007669"/>
    <property type="project" value="UniProtKB-KW"/>
</dbReference>
<gene>
    <name evidence="2" type="ORF">GYMLUDRAFT_165033</name>
</gene>
<evidence type="ECO:0008006" key="4">
    <source>
        <dbReference type="Google" id="ProtNLM"/>
    </source>
</evidence>
<dbReference type="OrthoDB" id="5598396at2759"/>
<dbReference type="Gene3D" id="1.10.443.10">
    <property type="entry name" value="Intergrase catalytic core"/>
    <property type="match status" value="1"/>
</dbReference>
<dbReference type="Proteomes" id="UP000053593">
    <property type="component" value="Unassembled WGS sequence"/>
</dbReference>
<dbReference type="HOGENOM" id="CLU_083223_0_0_1"/>
<dbReference type="GO" id="GO:0003677">
    <property type="term" value="F:DNA binding"/>
    <property type="evidence" value="ECO:0007669"/>
    <property type="project" value="InterPro"/>
</dbReference>
<dbReference type="SUPFAM" id="SSF56349">
    <property type="entry name" value="DNA breaking-rejoining enzymes"/>
    <property type="match status" value="1"/>
</dbReference>
<dbReference type="EMBL" id="KN834768">
    <property type="protein sequence ID" value="KIK62343.1"/>
    <property type="molecule type" value="Genomic_DNA"/>
</dbReference>
<evidence type="ECO:0000313" key="3">
    <source>
        <dbReference type="Proteomes" id="UP000053593"/>
    </source>
</evidence>
<proteinExistence type="predicted"/>
<accession>A0A0D0D060</accession>
<sequence>MHHFPFNPTPDTLSFFMVYMSYHIEPHSVGSYLSGICDRLEIYYPDAHCNRESQLVKKTLAGMKKLCSKPICHKQPITRTHLLSVVESLCPSSPYDSILFATMLIIGTCSLLRLGELTVLDNPALRNFRKVVVRDSVKFDESSFSFWLPFHKANQLFEGNHIVIPSHWSVDSLSVFRQYLQLRNSRFPFHPHLWITSQGVVPTCNWFMRRLHHLKPDTHWAGQSMRAGGAMAMAEDRSPPQLIQAAGRWSSDTFQIYICRNPIILNAILAANQNLHLLNHPCN</sequence>
<protein>
    <recommendedName>
        <fullName evidence="4">Tyr recombinase domain-containing protein</fullName>
    </recommendedName>
</protein>
<reference evidence="2 3" key="1">
    <citation type="submission" date="2014-04" db="EMBL/GenBank/DDBJ databases">
        <title>Evolutionary Origins and Diversification of the Mycorrhizal Mutualists.</title>
        <authorList>
            <consortium name="DOE Joint Genome Institute"/>
            <consortium name="Mycorrhizal Genomics Consortium"/>
            <person name="Kohler A."/>
            <person name="Kuo A."/>
            <person name="Nagy L.G."/>
            <person name="Floudas D."/>
            <person name="Copeland A."/>
            <person name="Barry K.W."/>
            <person name="Cichocki N."/>
            <person name="Veneault-Fourrey C."/>
            <person name="LaButti K."/>
            <person name="Lindquist E.A."/>
            <person name="Lipzen A."/>
            <person name="Lundell T."/>
            <person name="Morin E."/>
            <person name="Murat C."/>
            <person name="Riley R."/>
            <person name="Ohm R."/>
            <person name="Sun H."/>
            <person name="Tunlid A."/>
            <person name="Henrissat B."/>
            <person name="Grigoriev I.V."/>
            <person name="Hibbett D.S."/>
            <person name="Martin F."/>
        </authorList>
    </citation>
    <scope>NUCLEOTIDE SEQUENCE [LARGE SCALE GENOMIC DNA]</scope>
    <source>
        <strain evidence="2 3">FD-317 M1</strain>
    </source>
</reference>
<dbReference type="PANTHER" id="PTHR34605:SF3">
    <property type="entry name" value="P CELL-TYPE AGGLUTINATION PROTEIN MAP4-LIKE-RELATED"/>
    <property type="match status" value="1"/>
</dbReference>
<dbReference type="AlphaFoldDB" id="A0A0D0D060"/>
<evidence type="ECO:0000313" key="2">
    <source>
        <dbReference type="EMBL" id="KIK62343.1"/>
    </source>
</evidence>
<dbReference type="InterPro" id="IPR013762">
    <property type="entry name" value="Integrase-like_cat_sf"/>
</dbReference>
<keyword evidence="1" id="KW-0233">DNA recombination</keyword>
<evidence type="ECO:0000256" key="1">
    <source>
        <dbReference type="ARBA" id="ARBA00023172"/>
    </source>
</evidence>
<dbReference type="InterPro" id="IPR052925">
    <property type="entry name" value="Phage_Integrase-like_Recomb"/>
</dbReference>
<dbReference type="InterPro" id="IPR011010">
    <property type="entry name" value="DNA_brk_join_enz"/>
</dbReference>